<evidence type="ECO:0000313" key="2">
    <source>
        <dbReference type="Proteomes" id="UP000002221"/>
    </source>
</evidence>
<accession>D0MDA1</accession>
<dbReference type="AlphaFoldDB" id="D0MDA1"/>
<evidence type="ECO:0000313" key="1">
    <source>
        <dbReference type="EMBL" id="ACY49013.1"/>
    </source>
</evidence>
<gene>
    <name evidence="1" type="ordered locus">Rmar_2134</name>
</gene>
<keyword evidence="2" id="KW-1185">Reference proteome</keyword>
<name>D0MDA1_RHOM4</name>
<dbReference type="RefSeq" id="WP_012844624.1">
    <property type="nucleotide sequence ID" value="NC_013501.1"/>
</dbReference>
<dbReference type="EMBL" id="CP001807">
    <property type="protein sequence ID" value="ACY49013.1"/>
    <property type="molecule type" value="Genomic_DNA"/>
</dbReference>
<dbReference type="InterPro" id="IPR027417">
    <property type="entry name" value="P-loop_NTPase"/>
</dbReference>
<sequence length="276" mass="31963">MHPRIFSAIRRLAAEIGLQKTWEWAANRYCWSAFPPAPEVRNRLLQITGLTRSGKTLLGAILGTHPEVLMLHEPYHQWLFRGFIEYAHGDVIHRWSGHPGRLLSVLAASPAQWIAFEEPYRSRAHGRWANQHFFERNVQLGIRTFVMIRDPRDIWIEIVRRIPGKKGHVPDRFLDTWNSLARWVLSEKICYFRYEDLIEDLQNHLRQLCLTLSLAPAAIDAVHHGDPELPEAFRWNGGAIDRAVPSCTHKERSAFQADCERIVSACGLLMSRFGYR</sequence>
<proteinExistence type="predicted"/>
<organism evidence="1 2">
    <name type="scientific">Rhodothermus marinus (strain ATCC 43812 / DSM 4252 / R-10)</name>
    <name type="common">Rhodothermus obamensis</name>
    <dbReference type="NCBI Taxonomy" id="518766"/>
    <lineage>
        <taxon>Bacteria</taxon>
        <taxon>Pseudomonadati</taxon>
        <taxon>Rhodothermota</taxon>
        <taxon>Rhodothermia</taxon>
        <taxon>Rhodothermales</taxon>
        <taxon>Rhodothermaceae</taxon>
        <taxon>Rhodothermus</taxon>
    </lineage>
</organism>
<protein>
    <recommendedName>
        <fullName evidence="3">Sulfotransferase domain-containing protein</fullName>
    </recommendedName>
</protein>
<dbReference type="SUPFAM" id="SSF52540">
    <property type="entry name" value="P-loop containing nucleoside triphosphate hydrolases"/>
    <property type="match status" value="1"/>
</dbReference>
<dbReference type="KEGG" id="rmr:Rmar_2134"/>
<dbReference type="HOGENOM" id="CLU_946206_0_0_10"/>
<dbReference type="Proteomes" id="UP000002221">
    <property type="component" value="Chromosome"/>
</dbReference>
<dbReference type="OrthoDB" id="5432096at2"/>
<reference evidence="1 2" key="1">
    <citation type="journal article" date="2009" name="Stand. Genomic Sci.">
        <title>Complete genome sequence of Rhodothermus marinus type strain (R-10).</title>
        <authorList>
            <person name="Nolan M."/>
            <person name="Tindall B.J."/>
            <person name="Pomrenke H."/>
            <person name="Lapidus A."/>
            <person name="Copeland A."/>
            <person name="Glavina Del Rio T."/>
            <person name="Lucas S."/>
            <person name="Chen F."/>
            <person name="Tice H."/>
            <person name="Cheng J.F."/>
            <person name="Saunders E."/>
            <person name="Han C."/>
            <person name="Bruce D."/>
            <person name="Goodwin L."/>
            <person name="Chain P."/>
            <person name="Pitluck S."/>
            <person name="Ovchinikova G."/>
            <person name="Pati A."/>
            <person name="Ivanova N."/>
            <person name="Mavromatis K."/>
            <person name="Chen A."/>
            <person name="Palaniappan K."/>
            <person name="Land M."/>
            <person name="Hauser L."/>
            <person name="Chang Y.J."/>
            <person name="Jeffries C.D."/>
            <person name="Brettin T."/>
            <person name="Goker M."/>
            <person name="Bristow J."/>
            <person name="Eisen J.A."/>
            <person name="Markowitz V."/>
            <person name="Hugenholtz P."/>
            <person name="Kyrpides N.C."/>
            <person name="Klenk H.P."/>
            <person name="Detter J.C."/>
        </authorList>
    </citation>
    <scope>NUCLEOTIDE SEQUENCE [LARGE SCALE GENOMIC DNA]</scope>
    <source>
        <strain evidence="2">ATCC 43812 / DSM 4252 / R-10</strain>
    </source>
</reference>
<evidence type="ECO:0008006" key="3">
    <source>
        <dbReference type="Google" id="ProtNLM"/>
    </source>
</evidence>
<dbReference type="Gene3D" id="3.40.50.300">
    <property type="entry name" value="P-loop containing nucleotide triphosphate hydrolases"/>
    <property type="match status" value="1"/>
</dbReference>